<reference evidence="4" key="1">
    <citation type="submission" date="2011-07" db="EMBL/GenBank/DDBJ databases">
        <authorList>
            <consortium name="Caenorhabditis brenneri Sequencing and Analysis Consortium"/>
            <person name="Wilson R.K."/>
        </authorList>
    </citation>
    <scope>NUCLEOTIDE SEQUENCE [LARGE SCALE GENOMIC DNA]</scope>
    <source>
        <strain evidence="4">PB2801</strain>
    </source>
</reference>
<accession>G0M7J5</accession>
<feature type="transmembrane region" description="Helical" evidence="2">
    <location>
        <begin position="17"/>
        <end position="41"/>
    </location>
</feature>
<dbReference type="Proteomes" id="UP000008068">
    <property type="component" value="Unassembled WGS sequence"/>
</dbReference>
<dbReference type="AlphaFoldDB" id="G0M7J5"/>
<feature type="transmembrane region" description="Helical" evidence="2">
    <location>
        <begin position="130"/>
        <end position="147"/>
    </location>
</feature>
<evidence type="ECO:0000256" key="1">
    <source>
        <dbReference type="SAM" id="MobiDB-lite"/>
    </source>
</evidence>
<gene>
    <name evidence="3" type="ORF">CAEBREN_24779</name>
</gene>
<feature type="compositionally biased region" description="Basic and acidic residues" evidence="1">
    <location>
        <begin position="192"/>
        <end position="204"/>
    </location>
</feature>
<dbReference type="EMBL" id="GL379786">
    <property type="protein sequence ID" value="EGT29922.1"/>
    <property type="molecule type" value="Genomic_DNA"/>
</dbReference>
<feature type="region of interest" description="Disordered" evidence="1">
    <location>
        <begin position="182"/>
        <end position="204"/>
    </location>
</feature>
<keyword evidence="4" id="KW-1185">Reference proteome</keyword>
<evidence type="ECO:0000313" key="4">
    <source>
        <dbReference type="Proteomes" id="UP000008068"/>
    </source>
</evidence>
<evidence type="ECO:0000313" key="3">
    <source>
        <dbReference type="EMBL" id="EGT29922.1"/>
    </source>
</evidence>
<evidence type="ECO:0000256" key="2">
    <source>
        <dbReference type="SAM" id="Phobius"/>
    </source>
</evidence>
<dbReference type="InParanoid" id="G0M7J5"/>
<keyword evidence="2" id="KW-0812">Transmembrane</keyword>
<sequence>MNQTDFSLDALLSNPTVLVILQAISGLSFIVALAIVWFSYVKGNTEIIIQVSINLTLSLLVHFALVAQYILKKIKTVREWLTAYFDVLNAASNQPDKKTIPIVFYCSWNAVWKTPFLFLTSHWINLQERYQIIIIVFNIVTIIFNIIQAKPTKERTRKIKIFKRLMGLNTVEVYAPNPQAFENPLPKSNRAKNIEERKREEQKI</sequence>
<keyword evidence="2" id="KW-0472">Membrane</keyword>
<proteinExistence type="predicted"/>
<keyword evidence="2" id="KW-1133">Transmembrane helix</keyword>
<feature type="transmembrane region" description="Helical" evidence="2">
    <location>
        <begin position="47"/>
        <end position="71"/>
    </location>
</feature>
<organism evidence="4">
    <name type="scientific">Caenorhabditis brenneri</name>
    <name type="common">Nematode worm</name>
    <dbReference type="NCBI Taxonomy" id="135651"/>
    <lineage>
        <taxon>Eukaryota</taxon>
        <taxon>Metazoa</taxon>
        <taxon>Ecdysozoa</taxon>
        <taxon>Nematoda</taxon>
        <taxon>Chromadorea</taxon>
        <taxon>Rhabditida</taxon>
        <taxon>Rhabditina</taxon>
        <taxon>Rhabditomorpha</taxon>
        <taxon>Rhabditoidea</taxon>
        <taxon>Rhabditidae</taxon>
        <taxon>Peloderinae</taxon>
        <taxon>Caenorhabditis</taxon>
    </lineage>
</organism>
<name>G0M7J5_CAEBE</name>
<dbReference type="HOGENOM" id="CLU_1344288_0_0_1"/>
<protein>
    <submittedName>
        <fullName evidence="3">Uncharacterized protein</fullName>
    </submittedName>
</protein>